<evidence type="ECO:0000256" key="1">
    <source>
        <dbReference type="PROSITE-ProRule" id="PRU00023"/>
    </source>
</evidence>
<feature type="compositionally biased region" description="Basic and acidic residues" evidence="2">
    <location>
        <begin position="342"/>
        <end position="364"/>
    </location>
</feature>
<organism evidence="5 6">
    <name type="scientific">Ziziphus jujuba</name>
    <name type="common">Chinese jujube</name>
    <name type="synonym">Ziziphus sativa</name>
    <dbReference type="NCBI Taxonomy" id="326968"/>
    <lineage>
        <taxon>Eukaryota</taxon>
        <taxon>Viridiplantae</taxon>
        <taxon>Streptophyta</taxon>
        <taxon>Embryophyta</taxon>
        <taxon>Tracheophyta</taxon>
        <taxon>Spermatophyta</taxon>
        <taxon>Magnoliopsida</taxon>
        <taxon>eudicotyledons</taxon>
        <taxon>Gunneridae</taxon>
        <taxon>Pentapetalae</taxon>
        <taxon>rosids</taxon>
        <taxon>fabids</taxon>
        <taxon>Rosales</taxon>
        <taxon>Rhamnaceae</taxon>
        <taxon>Paliureae</taxon>
        <taxon>Ziziphus</taxon>
    </lineage>
</organism>
<feature type="transmembrane region" description="Helical" evidence="3">
    <location>
        <begin position="729"/>
        <end position="747"/>
    </location>
</feature>
<evidence type="ECO:0000256" key="3">
    <source>
        <dbReference type="SAM" id="Phobius"/>
    </source>
</evidence>
<keyword evidence="3" id="KW-1133">Transmembrane helix</keyword>
<evidence type="ECO:0000259" key="4">
    <source>
        <dbReference type="Pfam" id="PF13962"/>
    </source>
</evidence>
<feature type="region of interest" description="Disordered" evidence="2">
    <location>
        <begin position="492"/>
        <end position="518"/>
    </location>
</feature>
<feature type="repeat" description="ANK" evidence="1">
    <location>
        <begin position="123"/>
        <end position="155"/>
    </location>
</feature>
<reference evidence="6" key="1">
    <citation type="submission" date="2025-08" db="UniProtKB">
        <authorList>
            <consortium name="RefSeq"/>
        </authorList>
    </citation>
    <scope>IDENTIFICATION</scope>
    <source>
        <tissue evidence="6">Seedling</tissue>
    </source>
</reference>
<dbReference type="SMART" id="SM00248">
    <property type="entry name" value="ANK"/>
    <property type="match status" value="6"/>
</dbReference>
<dbReference type="Pfam" id="PF13962">
    <property type="entry name" value="PGG"/>
    <property type="match status" value="1"/>
</dbReference>
<dbReference type="GeneID" id="107422478"/>
<feature type="transmembrane region" description="Helical" evidence="3">
    <location>
        <begin position="767"/>
        <end position="788"/>
    </location>
</feature>
<dbReference type="Gene3D" id="1.25.40.20">
    <property type="entry name" value="Ankyrin repeat-containing domain"/>
    <property type="match status" value="2"/>
</dbReference>
<dbReference type="Pfam" id="PF00023">
    <property type="entry name" value="Ank"/>
    <property type="match status" value="1"/>
</dbReference>
<dbReference type="PANTHER" id="PTHR24177:SF470">
    <property type="entry name" value="ANKYRIN REPEAT PROTEIN"/>
    <property type="match status" value="1"/>
</dbReference>
<feature type="transmembrane region" description="Helical" evidence="3">
    <location>
        <begin position="845"/>
        <end position="872"/>
    </location>
</feature>
<keyword evidence="3" id="KW-0472">Membrane</keyword>
<feature type="transmembrane region" description="Helical" evidence="3">
    <location>
        <begin position="439"/>
        <end position="461"/>
    </location>
</feature>
<gene>
    <name evidence="6" type="primary">LOC107422478</name>
</gene>
<dbReference type="SUPFAM" id="SSF48403">
    <property type="entry name" value="Ankyrin repeat"/>
    <property type="match status" value="1"/>
</dbReference>
<proteinExistence type="predicted"/>
<evidence type="ECO:0000313" key="5">
    <source>
        <dbReference type="Proteomes" id="UP001652623"/>
    </source>
</evidence>
<dbReference type="PROSITE" id="PS50088">
    <property type="entry name" value="ANK_REPEAT"/>
    <property type="match status" value="1"/>
</dbReference>
<dbReference type="InterPro" id="IPR026961">
    <property type="entry name" value="PGG_dom"/>
</dbReference>
<evidence type="ECO:0000256" key="2">
    <source>
        <dbReference type="SAM" id="MobiDB-lite"/>
    </source>
</evidence>
<feature type="transmembrane region" description="Helical" evidence="3">
    <location>
        <begin position="808"/>
        <end position="833"/>
    </location>
</feature>
<dbReference type="InterPro" id="IPR002110">
    <property type="entry name" value="Ankyrin_rpt"/>
</dbReference>
<dbReference type="Proteomes" id="UP001652623">
    <property type="component" value="Chromosome 3"/>
</dbReference>
<feature type="domain" description="PGG" evidence="4">
    <location>
        <begin position="720"/>
        <end position="832"/>
    </location>
</feature>
<sequence>MLFPSMEQVLKMVHAVSKRHRTNTNQIFFCIPILHSFMEDHEQENPSMTSEEEIDNLFNNAMKGNWNEVVEVYKKGSEYQTAKITSLEDTALHIAVLDGETEVAVKMVDNIYEESILSIVNKRGDTPLHLAASMGDVLVCQSMAKKNPNLITFRNQKGETPLFLAAFHGKEKAFLCLHSLCIEKHHSFRKSNGDTILHAAITGEYFSLAFQIVHHYPQLANSVNVDGLSPLHILATKPNAFKSSSRLGLYDLFIYKCLGVKKLKKETHSDIKAYSSFLGIKKSKTYPENYETCMNFFRMTRFLFQILTKREDNKTWMLPFRSRWDQLRHSLLLAMGRNKDRNIIDEENSHPESRSGQGELREPSSSDTSLDLIHDTEELSVSKSSSLNLEGTSRVSSSGMKLQSNDPKIIWSDQNGSTSKNGMKEYRGQGNLHSYPPNYASFVLFFQFITKALLVILGFGISRINKIKEKKERHTWANQVMNELIHQTSSYKYGNAGQKPEKTRQKFDGEESEVPNPTLCGPCHEDLTSEIQDSNVGNNSLASNHNNYQKGKYQNGLQKTDEIPKGNGKNETHETDKKETPILIAAKMGVTEMVEKILDKFPVAIQDLNSDNKNVVLLAIENRQPHVYSLLLKRETMKENVFRQLDNQGNSALHLAATFGEYTPWLIPGGALQMQWEIKWYKFVKHSMPHNFFVRCNKRGQTPKEVFINTHKTLVKDGSEWLTKTSESCSVVAALIATVAFATSSAVPGGVREDTGAPTLEHKPAFSAFAISSLVALCSSVTALVFFLSILTSRYQEKDFAMGLPRKLLLGLTSLFTSIASIVLSFCTGHIFVLKDELRYVAYPLYAATCLPVTLFAFAQLSLYFDLIWAIFRKVPQRSYKMYAH</sequence>
<keyword evidence="3" id="KW-0812">Transmembrane</keyword>
<dbReference type="RefSeq" id="XP_048333691.2">
    <property type="nucleotide sequence ID" value="XM_048477734.2"/>
</dbReference>
<dbReference type="InterPro" id="IPR036770">
    <property type="entry name" value="Ankyrin_rpt-contain_sf"/>
</dbReference>
<accession>A0ABM3IQY4</accession>
<feature type="region of interest" description="Disordered" evidence="2">
    <location>
        <begin position="342"/>
        <end position="368"/>
    </location>
</feature>
<dbReference type="PANTHER" id="PTHR24177">
    <property type="entry name" value="CASKIN"/>
    <property type="match status" value="1"/>
</dbReference>
<keyword evidence="1" id="KW-0040">ANK repeat</keyword>
<evidence type="ECO:0000313" key="6">
    <source>
        <dbReference type="RefSeq" id="XP_048333691.2"/>
    </source>
</evidence>
<feature type="compositionally biased region" description="Basic and acidic residues" evidence="2">
    <location>
        <begin position="499"/>
        <end position="509"/>
    </location>
</feature>
<name>A0ABM3IQY4_ZIZJJ</name>
<keyword evidence="5" id="KW-1185">Reference proteome</keyword>
<protein>
    <submittedName>
        <fullName evidence="6">Uncharacterized protein LOC107422478 isoform X1</fullName>
    </submittedName>
</protein>